<comment type="caution">
    <text evidence="2">The sequence shown here is derived from an EMBL/GenBank/DDBJ whole genome shotgun (WGS) entry which is preliminary data.</text>
</comment>
<feature type="region of interest" description="Disordered" evidence="1">
    <location>
        <begin position="1"/>
        <end position="277"/>
    </location>
</feature>
<feature type="region of interest" description="Disordered" evidence="1">
    <location>
        <begin position="345"/>
        <end position="365"/>
    </location>
</feature>
<feature type="region of interest" description="Disordered" evidence="1">
    <location>
        <begin position="676"/>
        <end position="697"/>
    </location>
</feature>
<evidence type="ECO:0000256" key="1">
    <source>
        <dbReference type="SAM" id="MobiDB-lite"/>
    </source>
</evidence>
<dbReference type="PANTHER" id="PTHR48125">
    <property type="entry name" value="LP07818P1"/>
    <property type="match status" value="1"/>
</dbReference>
<feature type="compositionally biased region" description="Low complexity" evidence="1">
    <location>
        <begin position="81"/>
        <end position="148"/>
    </location>
</feature>
<sequence>MTTTAALASPMSTAERARKKAEARRSRILAKSADRLDVVSGLTTHRHGGAASSSSSSSSTRDDDAKGEDDLHRRHGDDDAAATTTDASTSAPPRATAIAAVDGDSSAAFDSPVVAASASASASEEALTSSSSPDDPPADAAVGAAAASDEGEGGGRGARRMAAMRRRRYQSKAVVVDRPAAVVAVEEEEEEEEANGGDGESGGGTGSAGSSEPALVAEAEEVPATATSPVSKEEGEGERKRPSAVGDDGPKNDVSAPTIHDERTEEEEEEEEEVEHKKYMGVARVRRRLLKEQKERRLREIARHGHDGGGGAASAAEIIATMGVTASMVRRGVAVVDVDGVGGGAAAGGGGGGGGATAGRAGGGKGARAAVGVGRKGWYGLGLVVPPTKLVPRLVTLLFLLFAGLDLGTQHHRHPPTPPVPQSPPPPPPPPSYSPIGGVGNSILSGGGAGSTNGAFGGGGLIRHVEPSLTRPWEYGVGGKVAYMAGMMPSSPPTALPTSFTDPLAMEECVVASGGGKYGAATTAGICVPPPPPSEGSDDVSMGSKKYPPHSMDDDFEPRRTHRPKGVDREFDDDDDDYDDHRGTAPPRVVDPLFRVDLDALLRDAHLPVPIDYAAKFAIKFHRTWVHYLWTLPASLVGYLLGLPRRALGGWIANPPWMLGVALLVRFVTRVLVGDGKSSSSLGSGKDIPDGGGSGSGGGGGGLGNNMDVLGKVADAAKNYAASTFPRTSLVLGTLMKVMKVDMYVLLCGMLIGLAIIPIEDGHPTWSGGGIIDAVGRPVLGDGEL</sequence>
<feature type="compositionally biased region" description="Pro residues" evidence="1">
    <location>
        <begin position="416"/>
        <end position="433"/>
    </location>
</feature>
<proteinExistence type="predicted"/>
<feature type="compositionally biased region" description="Acidic residues" evidence="1">
    <location>
        <begin position="264"/>
        <end position="273"/>
    </location>
</feature>
<feature type="compositionally biased region" description="Acidic residues" evidence="1">
    <location>
        <begin position="185"/>
        <end position="195"/>
    </location>
</feature>
<feature type="compositionally biased region" description="Low complexity" evidence="1">
    <location>
        <begin position="676"/>
        <end position="686"/>
    </location>
</feature>
<feature type="compositionally biased region" description="Gly residues" evidence="1">
    <location>
        <begin position="437"/>
        <end position="450"/>
    </location>
</feature>
<feature type="region of interest" description="Disordered" evidence="1">
    <location>
        <begin position="527"/>
        <end position="584"/>
    </location>
</feature>
<gene>
    <name evidence="2" type="ORF">ACHAW5_006323</name>
</gene>
<evidence type="ECO:0000313" key="3">
    <source>
        <dbReference type="Proteomes" id="UP001530315"/>
    </source>
</evidence>
<feature type="compositionally biased region" description="Basic and acidic residues" evidence="1">
    <location>
        <begin position="231"/>
        <end position="241"/>
    </location>
</feature>
<feature type="compositionally biased region" description="Basic residues" evidence="1">
    <location>
        <begin position="157"/>
        <end position="170"/>
    </location>
</feature>
<dbReference type="Proteomes" id="UP001530315">
    <property type="component" value="Unassembled WGS sequence"/>
</dbReference>
<accession>A0ABD3MHG7</accession>
<evidence type="ECO:0000313" key="2">
    <source>
        <dbReference type="EMBL" id="KAL3762323.1"/>
    </source>
</evidence>
<reference evidence="2 3" key="1">
    <citation type="submission" date="2024-10" db="EMBL/GenBank/DDBJ databases">
        <title>Updated reference genomes for cyclostephanoid diatoms.</title>
        <authorList>
            <person name="Roberts W.R."/>
            <person name="Alverson A.J."/>
        </authorList>
    </citation>
    <scope>NUCLEOTIDE SEQUENCE [LARGE SCALE GENOMIC DNA]</scope>
    <source>
        <strain evidence="2 3">AJA276-08</strain>
    </source>
</reference>
<organism evidence="2 3">
    <name type="scientific">Stephanodiscus triporus</name>
    <dbReference type="NCBI Taxonomy" id="2934178"/>
    <lineage>
        <taxon>Eukaryota</taxon>
        <taxon>Sar</taxon>
        <taxon>Stramenopiles</taxon>
        <taxon>Ochrophyta</taxon>
        <taxon>Bacillariophyta</taxon>
        <taxon>Coscinodiscophyceae</taxon>
        <taxon>Thalassiosirophycidae</taxon>
        <taxon>Stephanodiscales</taxon>
        <taxon>Stephanodiscaceae</taxon>
        <taxon>Stephanodiscus</taxon>
    </lineage>
</organism>
<feature type="compositionally biased region" description="Basic residues" evidence="1">
    <location>
        <begin position="17"/>
        <end position="28"/>
    </location>
</feature>
<dbReference type="AlphaFoldDB" id="A0ABD3MHG7"/>
<feature type="compositionally biased region" description="Basic and acidic residues" evidence="1">
    <location>
        <begin position="551"/>
        <end position="569"/>
    </location>
</feature>
<feature type="region of interest" description="Disordered" evidence="1">
    <location>
        <begin position="411"/>
        <end position="450"/>
    </location>
</feature>
<dbReference type="PANTHER" id="PTHR48125:SF10">
    <property type="entry name" value="OS12G0136300 PROTEIN"/>
    <property type="match status" value="1"/>
</dbReference>
<name>A0ABD3MHG7_9STRA</name>
<dbReference type="EMBL" id="JALLAZ020001831">
    <property type="protein sequence ID" value="KAL3762323.1"/>
    <property type="molecule type" value="Genomic_DNA"/>
</dbReference>
<feature type="compositionally biased region" description="Low complexity" evidence="1">
    <location>
        <begin position="173"/>
        <end position="184"/>
    </location>
</feature>
<protein>
    <submittedName>
        <fullName evidence="2">Uncharacterized protein</fullName>
    </submittedName>
</protein>
<keyword evidence="3" id="KW-1185">Reference proteome</keyword>
<feature type="compositionally biased region" description="Basic and acidic residues" evidence="1">
    <location>
        <begin position="60"/>
        <end position="78"/>
    </location>
</feature>
<feature type="compositionally biased region" description="Polar residues" evidence="1">
    <location>
        <begin position="1"/>
        <end position="12"/>
    </location>
</feature>
<feature type="compositionally biased region" description="Gly residues" evidence="1">
    <location>
        <begin position="196"/>
        <end position="207"/>
    </location>
</feature>
<feature type="compositionally biased region" description="Low complexity" evidence="1">
    <location>
        <begin position="208"/>
        <end position="229"/>
    </location>
</feature>